<organism evidence="2 3">
    <name type="scientific">Marasmius tenuissimus</name>
    <dbReference type="NCBI Taxonomy" id="585030"/>
    <lineage>
        <taxon>Eukaryota</taxon>
        <taxon>Fungi</taxon>
        <taxon>Dikarya</taxon>
        <taxon>Basidiomycota</taxon>
        <taxon>Agaricomycotina</taxon>
        <taxon>Agaricomycetes</taxon>
        <taxon>Agaricomycetidae</taxon>
        <taxon>Agaricales</taxon>
        <taxon>Marasmiineae</taxon>
        <taxon>Marasmiaceae</taxon>
        <taxon>Marasmius</taxon>
    </lineage>
</organism>
<keyword evidence="3" id="KW-1185">Reference proteome</keyword>
<dbReference type="Proteomes" id="UP001437256">
    <property type="component" value="Unassembled WGS sequence"/>
</dbReference>
<feature type="chain" id="PRO_5045987930" evidence="1">
    <location>
        <begin position="27"/>
        <end position="196"/>
    </location>
</feature>
<sequence length="196" mass="22945">MGKVASKFKWWAIVTTLAKHLATVLKVPHYSLDRIYWQPGWKETPPDEFQAKLETIMLQNEETGWVLDGEYTRKGGYVVTEAATDIIWLDPPLLLYFPRIVVRTFRRLFGLQETCSPDCPETFHEVFLSKESILWWCLSQHRSTRKKWEAEMLNMGLGVKTVPPEKQRLQRIGGWGSQLKLWLRRVEAFVEHVRGS</sequence>
<keyword evidence="1" id="KW-0732">Signal</keyword>
<reference evidence="2 3" key="1">
    <citation type="submission" date="2024-05" db="EMBL/GenBank/DDBJ databases">
        <title>A draft genome resource for the thread blight pathogen Marasmius tenuissimus strain MS-2.</title>
        <authorList>
            <person name="Yulfo-Soto G.E."/>
            <person name="Baruah I.K."/>
            <person name="Amoako-Attah I."/>
            <person name="Bukari Y."/>
            <person name="Meinhardt L.W."/>
            <person name="Bailey B.A."/>
            <person name="Cohen S.P."/>
        </authorList>
    </citation>
    <scope>NUCLEOTIDE SEQUENCE [LARGE SCALE GENOMIC DNA]</scope>
    <source>
        <strain evidence="2 3">MS-2</strain>
    </source>
</reference>
<dbReference type="InterPro" id="IPR052922">
    <property type="entry name" value="Cytidylate_Kinase-2"/>
</dbReference>
<dbReference type="SUPFAM" id="SSF52540">
    <property type="entry name" value="P-loop containing nucleoside triphosphate hydrolases"/>
    <property type="match status" value="1"/>
</dbReference>
<proteinExistence type="predicted"/>
<dbReference type="EMBL" id="JBBXMP010000004">
    <property type="protein sequence ID" value="KAL0071132.1"/>
    <property type="molecule type" value="Genomic_DNA"/>
</dbReference>
<dbReference type="PANTHER" id="PTHR37816:SF1">
    <property type="entry name" value="TOXIN"/>
    <property type="match status" value="1"/>
</dbReference>
<gene>
    <name evidence="2" type="ORF">AAF712_001690</name>
</gene>
<feature type="signal peptide" evidence="1">
    <location>
        <begin position="1"/>
        <end position="26"/>
    </location>
</feature>
<comment type="caution">
    <text evidence="2">The sequence shown here is derived from an EMBL/GenBank/DDBJ whole genome shotgun (WGS) entry which is preliminary data.</text>
</comment>
<dbReference type="PANTHER" id="PTHR37816">
    <property type="entry name" value="YALI0E33011P"/>
    <property type="match status" value="1"/>
</dbReference>
<evidence type="ECO:0000256" key="1">
    <source>
        <dbReference type="SAM" id="SignalP"/>
    </source>
</evidence>
<protein>
    <submittedName>
        <fullName evidence="2">Uncharacterized protein</fullName>
    </submittedName>
</protein>
<dbReference type="InterPro" id="IPR027417">
    <property type="entry name" value="P-loop_NTPase"/>
</dbReference>
<name>A0ABR3AAY5_9AGAR</name>
<evidence type="ECO:0000313" key="3">
    <source>
        <dbReference type="Proteomes" id="UP001437256"/>
    </source>
</evidence>
<accession>A0ABR3AAY5</accession>
<evidence type="ECO:0000313" key="2">
    <source>
        <dbReference type="EMBL" id="KAL0071132.1"/>
    </source>
</evidence>